<dbReference type="InterPro" id="IPR013324">
    <property type="entry name" value="RNA_pol_sigma_r3/r4-like"/>
</dbReference>
<dbReference type="PANTHER" id="PTHR43133:SF52">
    <property type="entry name" value="ECF RNA POLYMERASE SIGMA FACTOR SIGL"/>
    <property type="match status" value="1"/>
</dbReference>
<dbReference type="GO" id="GO:0006352">
    <property type="term" value="P:DNA-templated transcription initiation"/>
    <property type="evidence" value="ECO:0007669"/>
    <property type="project" value="InterPro"/>
</dbReference>
<feature type="domain" description="RNA polymerase sigma-70 region 4" evidence="8">
    <location>
        <begin position="137"/>
        <end position="186"/>
    </location>
</feature>
<dbReference type="Pfam" id="PF04545">
    <property type="entry name" value="Sigma70_r4"/>
    <property type="match status" value="1"/>
</dbReference>
<comment type="caution">
    <text evidence="9">The sequence shown here is derived from an EMBL/GenBank/DDBJ whole genome shotgun (WGS) entry which is preliminary data.</text>
</comment>
<dbReference type="NCBIfam" id="TIGR02937">
    <property type="entry name" value="sigma70-ECF"/>
    <property type="match status" value="1"/>
</dbReference>
<dbReference type="RefSeq" id="WP_048479550.1">
    <property type="nucleotide sequence ID" value="NZ_JBIRUD010000001.1"/>
</dbReference>
<dbReference type="EMBL" id="LFML01000125">
    <property type="protein sequence ID" value="KMO94692.1"/>
    <property type="molecule type" value="Genomic_DNA"/>
</dbReference>
<feature type="region of interest" description="Disordered" evidence="6">
    <location>
        <begin position="1"/>
        <end position="24"/>
    </location>
</feature>
<accession>A0A0J6XKB2</accession>
<evidence type="ECO:0000313" key="9">
    <source>
        <dbReference type="EMBL" id="KMO94692.1"/>
    </source>
</evidence>
<evidence type="ECO:0000259" key="8">
    <source>
        <dbReference type="Pfam" id="PF04545"/>
    </source>
</evidence>
<feature type="domain" description="RNA polymerase sigma-70 region 2" evidence="7">
    <location>
        <begin position="37"/>
        <end position="105"/>
    </location>
</feature>
<evidence type="ECO:0000256" key="2">
    <source>
        <dbReference type="ARBA" id="ARBA00023015"/>
    </source>
</evidence>
<dbReference type="STRING" id="66430.ACS04_27825"/>
<dbReference type="InterPro" id="IPR013325">
    <property type="entry name" value="RNA_pol_sigma_r2"/>
</dbReference>
<dbReference type="InterPro" id="IPR039425">
    <property type="entry name" value="RNA_pol_sigma-70-like"/>
</dbReference>
<gene>
    <name evidence="9" type="ORF">ACS04_27825</name>
</gene>
<dbReference type="Gene3D" id="1.10.10.10">
    <property type="entry name" value="Winged helix-like DNA-binding domain superfamily/Winged helix DNA-binding domain"/>
    <property type="match status" value="1"/>
</dbReference>
<evidence type="ECO:0000256" key="3">
    <source>
        <dbReference type="ARBA" id="ARBA00023082"/>
    </source>
</evidence>
<sequence>MHDVPIPIPIPTPPPGPGTRALADRSAEAADAVLRALYEKHGSALMRFAARRLGGDWHRAEDVFQEAAIRAWQHAAQLEPGADALRPWLFAVVRNLLIDGHRVRRSRPPEADDESLRRMPVPDGVDHALTTRVVVDAMRDLAPYQREVLLHMYYMGRSVSQTAQVLGVPPGTVKSRTHYAMRALRAGLSSRGL</sequence>
<evidence type="ECO:0000256" key="6">
    <source>
        <dbReference type="SAM" id="MobiDB-lite"/>
    </source>
</evidence>
<keyword evidence="4" id="KW-0238">DNA-binding</keyword>
<evidence type="ECO:0000256" key="1">
    <source>
        <dbReference type="ARBA" id="ARBA00010641"/>
    </source>
</evidence>
<proteinExistence type="inferred from homology"/>
<dbReference type="Gene3D" id="1.10.1740.10">
    <property type="match status" value="1"/>
</dbReference>
<evidence type="ECO:0000259" key="7">
    <source>
        <dbReference type="Pfam" id="PF04542"/>
    </source>
</evidence>
<dbReference type="PANTHER" id="PTHR43133">
    <property type="entry name" value="RNA POLYMERASE ECF-TYPE SIGMA FACTO"/>
    <property type="match status" value="1"/>
</dbReference>
<keyword evidence="2" id="KW-0805">Transcription regulation</keyword>
<dbReference type="GO" id="GO:0016987">
    <property type="term" value="F:sigma factor activity"/>
    <property type="evidence" value="ECO:0007669"/>
    <property type="project" value="UniProtKB-KW"/>
</dbReference>
<comment type="similarity">
    <text evidence="1">Belongs to the sigma-70 factor family. ECF subfamily.</text>
</comment>
<dbReference type="CDD" id="cd06171">
    <property type="entry name" value="Sigma70_r4"/>
    <property type="match status" value="1"/>
</dbReference>
<keyword evidence="5" id="KW-0804">Transcription</keyword>
<keyword evidence="10" id="KW-1185">Reference proteome</keyword>
<evidence type="ECO:0000256" key="4">
    <source>
        <dbReference type="ARBA" id="ARBA00023125"/>
    </source>
</evidence>
<dbReference type="Pfam" id="PF04542">
    <property type="entry name" value="Sigma70_r2"/>
    <property type="match status" value="1"/>
</dbReference>
<dbReference type="SUPFAM" id="SSF88946">
    <property type="entry name" value="Sigma2 domain of RNA polymerase sigma factors"/>
    <property type="match status" value="1"/>
</dbReference>
<dbReference type="InterPro" id="IPR007627">
    <property type="entry name" value="RNA_pol_sigma70_r2"/>
</dbReference>
<feature type="compositionally biased region" description="Pro residues" evidence="6">
    <location>
        <begin position="1"/>
        <end position="17"/>
    </location>
</feature>
<keyword evidence="3" id="KW-0731">Sigma factor</keyword>
<dbReference type="InterPro" id="IPR036388">
    <property type="entry name" value="WH-like_DNA-bd_sf"/>
</dbReference>
<evidence type="ECO:0000313" key="10">
    <source>
        <dbReference type="Proteomes" id="UP000035932"/>
    </source>
</evidence>
<name>A0A0J6XKB2_9ACTN</name>
<dbReference type="InterPro" id="IPR007630">
    <property type="entry name" value="RNA_pol_sigma70_r4"/>
</dbReference>
<organism evidence="9 10">
    <name type="scientific">Streptomyces roseus</name>
    <dbReference type="NCBI Taxonomy" id="66430"/>
    <lineage>
        <taxon>Bacteria</taxon>
        <taxon>Bacillati</taxon>
        <taxon>Actinomycetota</taxon>
        <taxon>Actinomycetes</taxon>
        <taxon>Kitasatosporales</taxon>
        <taxon>Streptomycetaceae</taxon>
        <taxon>Streptomyces</taxon>
    </lineage>
</organism>
<dbReference type="AlphaFoldDB" id="A0A0J6XKB2"/>
<evidence type="ECO:0000256" key="5">
    <source>
        <dbReference type="ARBA" id="ARBA00023163"/>
    </source>
</evidence>
<dbReference type="InterPro" id="IPR014284">
    <property type="entry name" value="RNA_pol_sigma-70_dom"/>
</dbReference>
<dbReference type="Proteomes" id="UP000035932">
    <property type="component" value="Unassembled WGS sequence"/>
</dbReference>
<protein>
    <submittedName>
        <fullName evidence="9">RNA polymerase</fullName>
    </submittedName>
</protein>
<reference evidence="9 10" key="1">
    <citation type="submission" date="2015-06" db="EMBL/GenBank/DDBJ databases">
        <title>Recapitulation of the evolution of biosynthetic gene clusters reveals hidden chemical diversity on bacterial genomes.</title>
        <authorList>
            <person name="Cruz-Morales P."/>
            <person name="Martinez-Guerrero C."/>
            <person name="Morales-Escalante M.A."/>
            <person name="Yanez-Guerra L.A."/>
            <person name="Kopp J.F."/>
            <person name="Feldmann J."/>
            <person name="Ramos-Aboites H.E."/>
            <person name="Barona-Gomez F."/>
        </authorList>
    </citation>
    <scope>NUCLEOTIDE SEQUENCE [LARGE SCALE GENOMIC DNA]</scope>
    <source>
        <strain evidence="9 10">ATCC 31245</strain>
    </source>
</reference>
<dbReference type="GO" id="GO:0003677">
    <property type="term" value="F:DNA binding"/>
    <property type="evidence" value="ECO:0007669"/>
    <property type="project" value="UniProtKB-KW"/>
</dbReference>
<dbReference type="SUPFAM" id="SSF88659">
    <property type="entry name" value="Sigma3 and sigma4 domains of RNA polymerase sigma factors"/>
    <property type="match status" value="1"/>
</dbReference>